<keyword evidence="1" id="KW-0812">Transmembrane</keyword>
<proteinExistence type="predicted"/>
<keyword evidence="1" id="KW-0472">Membrane</keyword>
<dbReference type="Proteomes" id="UP000199339">
    <property type="component" value="Unassembled WGS sequence"/>
</dbReference>
<dbReference type="EMBL" id="FOUR01000011">
    <property type="protein sequence ID" value="SFN60736.1"/>
    <property type="molecule type" value="Genomic_DNA"/>
</dbReference>
<feature type="transmembrane region" description="Helical" evidence="1">
    <location>
        <begin position="87"/>
        <end position="109"/>
    </location>
</feature>
<accession>A0A1I5AE31</accession>
<dbReference type="OrthoDB" id="47473at2"/>
<evidence type="ECO:0008006" key="4">
    <source>
        <dbReference type="Google" id="ProtNLM"/>
    </source>
</evidence>
<dbReference type="InterPro" id="IPR058117">
    <property type="entry name" value="BV97_02767-like"/>
</dbReference>
<feature type="transmembrane region" description="Helical" evidence="1">
    <location>
        <begin position="27"/>
        <end position="47"/>
    </location>
</feature>
<dbReference type="AlphaFoldDB" id="A0A1I5AE31"/>
<sequence>MVYYITKVAVTAVLVVLISEIAKRSSVIGAILASVPLTSVLAMIWLYVDTGDIQKISDLASSIFWLVLPSLALFIALPLLLGKGMNFYLSLIISIGITAVCYLVMVLVLKHFGISH</sequence>
<keyword evidence="1" id="KW-1133">Transmembrane helix</keyword>
<keyword evidence="3" id="KW-1185">Reference proteome</keyword>
<reference evidence="3" key="1">
    <citation type="submission" date="2016-10" db="EMBL/GenBank/DDBJ databases">
        <authorList>
            <person name="Varghese N."/>
            <person name="Submissions S."/>
        </authorList>
    </citation>
    <scope>NUCLEOTIDE SEQUENCE [LARGE SCALE GENOMIC DNA]</scope>
    <source>
        <strain evidence="3">CGMCC 1.6775</strain>
    </source>
</reference>
<dbReference type="RefSeq" id="WP_092006811.1">
    <property type="nucleotide sequence ID" value="NZ_FOUR01000011.1"/>
</dbReference>
<organism evidence="2 3">
    <name type="scientific">Marinobacter pelagius</name>
    <dbReference type="NCBI Taxonomy" id="379482"/>
    <lineage>
        <taxon>Bacteria</taxon>
        <taxon>Pseudomonadati</taxon>
        <taxon>Pseudomonadota</taxon>
        <taxon>Gammaproteobacteria</taxon>
        <taxon>Pseudomonadales</taxon>
        <taxon>Marinobacteraceae</taxon>
        <taxon>Marinobacter</taxon>
    </lineage>
</organism>
<evidence type="ECO:0000313" key="3">
    <source>
        <dbReference type="Proteomes" id="UP000199339"/>
    </source>
</evidence>
<evidence type="ECO:0000256" key="1">
    <source>
        <dbReference type="SAM" id="Phobius"/>
    </source>
</evidence>
<dbReference type="NCBIfam" id="NF006749">
    <property type="entry name" value="PRK09272.1-2"/>
    <property type="match status" value="1"/>
</dbReference>
<evidence type="ECO:0000313" key="2">
    <source>
        <dbReference type="EMBL" id="SFN60736.1"/>
    </source>
</evidence>
<protein>
    <recommendedName>
        <fullName evidence="4">DUF3147 family protein</fullName>
    </recommendedName>
</protein>
<name>A0A1I5AE31_9GAMM</name>
<feature type="transmembrane region" description="Helical" evidence="1">
    <location>
        <begin position="59"/>
        <end position="81"/>
    </location>
</feature>
<gene>
    <name evidence="2" type="ORF">SAMN04487961_3494</name>
</gene>